<dbReference type="OrthoDB" id="2441380at2759"/>
<dbReference type="AlphaFoldDB" id="A0A1Q5SNT9"/>
<dbReference type="SUPFAM" id="SSF51322">
    <property type="entry name" value="Cyanovirin-N"/>
    <property type="match status" value="2"/>
</dbReference>
<dbReference type="PANTHER" id="PTHR42076:SF1">
    <property type="entry name" value="CYANOVIRIN-N DOMAIN-CONTAINING PROTEIN"/>
    <property type="match status" value="1"/>
</dbReference>
<reference evidence="2 3" key="1">
    <citation type="submission" date="2016-10" db="EMBL/GenBank/DDBJ databases">
        <title>Genome sequence of the ascomycete fungus Penicillium subrubescens.</title>
        <authorList>
            <person name="De Vries R.P."/>
            <person name="Peng M."/>
            <person name="Dilokpimol A."/>
            <person name="Hilden K."/>
            <person name="Makela M.R."/>
            <person name="Grigoriev I."/>
            <person name="Riley R."/>
            <person name="Granchi Z."/>
        </authorList>
    </citation>
    <scope>NUCLEOTIDE SEQUENCE [LARGE SCALE GENOMIC DNA]</scope>
    <source>
        <strain evidence="2 3">CBS 132785</strain>
    </source>
</reference>
<feature type="domain" description="Cyanovirin-N" evidence="1">
    <location>
        <begin position="2"/>
        <end position="128"/>
    </location>
</feature>
<dbReference type="Proteomes" id="UP000186955">
    <property type="component" value="Unassembled WGS sequence"/>
</dbReference>
<name>A0A1Q5SNT9_9EURO</name>
<dbReference type="SMART" id="SM01111">
    <property type="entry name" value="CVNH"/>
    <property type="match status" value="1"/>
</dbReference>
<keyword evidence="3" id="KW-1185">Reference proteome</keyword>
<dbReference type="Pfam" id="PF08881">
    <property type="entry name" value="CVNH"/>
    <property type="match status" value="1"/>
</dbReference>
<dbReference type="InterPro" id="IPR011058">
    <property type="entry name" value="Cyanovirin-N"/>
</dbReference>
<sequence length="133" mass="14789">MSFNETSCDIHLSAEGDGTHLAAICNNDEGSGLTTDLLLDRCLGNRDGKINLMKRRSNRDFNLLCAVGHFEWGGTNFSKSAKNITFSTERPDRKPILCSELRNSSGEYVSDKIDLTDHIANVEGELQYMQSED</sequence>
<organism evidence="2 3">
    <name type="scientific">Penicillium subrubescens</name>
    <dbReference type="NCBI Taxonomy" id="1316194"/>
    <lineage>
        <taxon>Eukaryota</taxon>
        <taxon>Fungi</taxon>
        <taxon>Dikarya</taxon>
        <taxon>Ascomycota</taxon>
        <taxon>Pezizomycotina</taxon>
        <taxon>Eurotiomycetes</taxon>
        <taxon>Eurotiomycetidae</taxon>
        <taxon>Eurotiales</taxon>
        <taxon>Aspergillaceae</taxon>
        <taxon>Penicillium</taxon>
    </lineage>
</organism>
<dbReference type="EMBL" id="MNBE01000773">
    <property type="protein sequence ID" value="OKO89630.1"/>
    <property type="molecule type" value="Genomic_DNA"/>
</dbReference>
<dbReference type="PANTHER" id="PTHR42076">
    <property type="entry name" value="CYANOVIRIN-N HOMOLOG"/>
    <property type="match status" value="1"/>
</dbReference>
<evidence type="ECO:0000313" key="2">
    <source>
        <dbReference type="EMBL" id="OKO89630.1"/>
    </source>
</evidence>
<accession>A0A1Q5SNT9</accession>
<gene>
    <name evidence="2" type="ORF">PENSUB_13696</name>
</gene>
<evidence type="ECO:0000313" key="3">
    <source>
        <dbReference type="Proteomes" id="UP000186955"/>
    </source>
</evidence>
<dbReference type="Gene3D" id="2.30.60.10">
    <property type="entry name" value="Cyanovirin-N"/>
    <property type="match status" value="1"/>
</dbReference>
<dbReference type="STRING" id="1316194.A0A1Q5SNT9"/>
<proteinExistence type="predicted"/>
<dbReference type="InterPro" id="IPR036673">
    <property type="entry name" value="Cyanovirin-N_sf"/>
</dbReference>
<protein>
    <submittedName>
        <fullName evidence="2">Cyanovirin-N-like protein</fullName>
    </submittedName>
</protein>
<evidence type="ECO:0000259" key="1">
    <source>
        <dbReference type="SMART" id="SM01111"/>
    </source>
</evidence>
<comment type="caution">
    <text evidence="2">The sequence shown here is derived from an EMBL/GenBank/DDBJ whole genome shotgun (WGS) entry which is preliminary data.</text>
</comment>